<accession>A0A815H613</accession>
<evidence type="ECO:0000313" key="4">
    <source>
        <dbReference type="EMBL" id="CAF1595547.1"/>
    </source>
</evidence>
<protein>
    <recommendedName>
        <fullName evidence="2">CMP/dCMP-type deaminase domain-containing protein</fullName>
    </recommendedName>
</protein>
<dbReference type="InterPro" id="IPR019387">
    <property type="entry name" value="SAYSvFN_dom"/>
</dbReference>
<dbReference type="OrthoDB" id="3180714at2759"/>
<dbReference type="InterPro" id="IPR039159">
    <property type="entry name" value="SAYSD1"/>
</dbReference>
<dbReference type="GO" id="GO:0002100">
    <property type="term" value="P:tRNA wobble adenosine to inosine editing"/>
    <property type="evidence" value="ECO:0007669"/>
    <property type="project" value="InterPro"/>
</dbReference>
<sequence length="433" mass="51177">MEAKLAEFRKSHAQKQPSINWRTSVSRLTSIFSNSSKQSFETNVKKDEDESEESVSVINWQIILIKFFVWLTLFIIFIRIEFGAVYFIISLLYIIWSSLSAHRRRSNELSAYSVFNPNCEKIQGTFSAEDYDRQLRRGVKRLCNSSVIKYHWRPIVDDDYLRLPNFQSMIVAHIKDRRLTPEIISVINNIYPWTTSLKHIRRIHNSDILLYPLNFQQPLEQDLFEKYFDNETKIMNIPENPCLLKWQYDKCIKEHWSNIIFRENKIVEQSQLKKDLTENDEIILDLLKKIQDNDQDSRCAIIVDNEQQIPLVGTRDYRHEHPLQHSTMVAIDLLAANSIYSKENFLEKFLEKKEKKAYLLNGCSIYLTHEPCIMCAMALLHSRISNVYYLKENQHVGALGSKYKLHTLKKTNHRFTVYQLEQINLTDNLNTSE</sequence>
<evidence type="ECO:0000259" key="2">
    <source>
        <dbReference type="PROSITE" id="PS51747"/>
    </source>
</evidence>
<dbReference type="PROSITE" id="PS51747">
    <property type="entry name" value="CYT_DCMP_DEAMINASES_2"/>
    <property type="match status" value="1"/>
</dbReference>
<dbReference type="PANTHER" id="PTHR13527">
    <property type="entry name" value="SAYSVFN DOMAIN-CONTAINING PROTEIN 1"/>
    <property type="match status" value="1"/>
</dbReference>
<dbReference type="Proteomes" id="UP000663832">
    <property type="component" value="Unassembled WGS sequence"/>
</dbReference>
<proteinExistence type="predicted"/>
<feature type="domain" description="CMP/dCMP-type deaminase" evidence="2">
    <location>
        <begin position="278"/>
        <end position="418"/>
    </location>
</feature>
<keyword evidence="1" id="KW-0472">Membrane</keyword>
<keyword evidence="5" id="KW-1185">Reference proteome</keyword>
<organism evidence="3 6">
    <name type="scientific">Adineta steineri</name>
    <dbReference type="NCBI Taxonomy" id="433720"/>
    <lineage>
        <taxon>Eukaryota</taxon>
        <taxon>Metazoa</taxon>
        <taxon>Spiralia</taxon>
        <taxon>Gnathifera</taxon>
        <taxon>Rotifera</taxon>
        <taxon>Eurotatoria</taxon>
        <taxon>Bdelloidea</taxon>
        <taxon>Adinetida</taxon>
        <taxon>Adinetidae</taxon>
        <taxon>Adineta</taxon>
    </lineage>
</organism>
<gene>
    <name evidence="3" type="ORF">BJG266_LOCUS34764</name>
    <name evidence="4" type="ORF">QVE165_LOCUS51834</name>
</gene>
<dbReference type="EMBL" id="CAJNOM010001157">
    <property type="protein sequence ID" value="CAF1595547.1"/>
    <property type="molecule type" value="Genomic_DNA"/>
</dbReference>
<reference evidence="3" key="1">
    <citation type="submission" date="2021-02" db="EMBL/GenBank/DDBJ databases">
        <authorList>
            <person name="Nowell W R."/>
        </authorList>
    </citation>
    <scope>NUCLEOTIDE SEQUENCE</scope>
</reference>
<comment type="caution">
    <text evidence="3">The sequence shown here is derived from an EMBL/GenBank/DDBJ whole genome shotgun (WGS) entry which is preliminary data.</text>
</comment>
<dbReference type="InterPro" id="IPR002125">
    <property type="entry name" value="CMP_dCMP_dom"/>
</dbReference>
<dbReference type="Proteomes" id="UP000663877">
    <property type="component" value="Unassembled WGS sequence"/>
</dbReference>
<evidence type="ECO:0000313" key="6">
    <source>
        <dbReference type="Proteomes" id="UP000663877"/>
    </source>
</evidence>
<evidence type="ECO:0000313" key="5">
    <source>
        <dbReference type="Proteomes" id="UP000663832"/>
    </source>
</evidence>
<keyword evidence="1" id="KW-1133">Transmembrane helix</keyword>
<dbReference type="EMBL" id="CAJNOI010000802">
    <property type="protein sequence ID" value="CAF1347494.1"/>
    <property type="molecule type" value="Genomic_DNA"/>
</dbReference>
<dbReference type="InterPro" id="IPR016193">
    <property type="entry name" value="Cytidine_deaminase-like"/>
</dbReference>
<dbReference type="CDD" id="cd01285">
    <property type="entry name" value="nucleoside_deaminase"/>
    <property type="match status" value="1"/>
</dbReference>
<keyword evidence="1" id="KW-0812">Transmembrane</keyword>
<dbReference type="SUPFAM" id="SSF53927">
    <property type="entry name" value="Cytidine deaminase-like"/>
    <property type="match status" value="1"/>
</dbReference>
<dbReference type="PANTHER" id="PTHR13527:SF0">
    <property type="entry name" value="SAYSVFN DOMAIN-CONTAINING PROTEIN 1"/>
    <property type="match status" value="1"/>
</dbReference>
<dbReference type="AlphaFoldDB" id="A0A815H613"/>
<dbReference type="Pfam" id="PF10260">
    <property type="entry name" value="SAYSvFN"/>
    <property type="match status" value="1"/>
</dbReference>
<dbReference type="GO" id="GO:0052717">
    <property type="term" value="F:tRNA-specific adenosine-34 deaminase activity"/>
    <property type="evidence" value="ECO:0007669"/>
    <property type="project" value="UniProtKB-EC"/>
</dbReference>
<dbReference type="Gene3D" id="3.40.140.10">
    <property type="entry name" value="Cytidine Deaminase, domain 2"/>
    <property type="match status" value="1"/>
</dbReference>
<name>A0A815H613_9BILA</name>
<evidence type="ECO:0000313" key="3">
    <source>
        <dbReference type="EMBL" id="CAF1347494.1"/>
    </source>
</evidence>
<evidence type="ECO:0000256" key="1">
    <source>
        <dbReference type="SAM" id="Phobius"/>
    </source>
</evidence>
<feature type="transmembrane region" description="Helical" evidence="1">
    <location>
        <begin position="67"/>
        <end position="96"/>
    </location>
</feature>
<dbReference type="Pfam" id="PF00383">
    <property type="entry name" value="dCMP_cyt_deam_1"/>
    <property type="match status" value="1"/>
</dbReference>